<accession>A0A2U0SCG1</accession>
<gene>
    <name evidence="1" type="ORF">DD559_06310</name>
</gene>
<dbReference type="InterPro" id="IPR053745">
    <property type="entry name" value="Viral_Tail_Comp_sf"/>
</dbReference>
<reference evidence="1 2" key="1">
    <citation type="submission" date="2018-05" db="EMBL/GenBank/DDBJ databases">
        <title>Description of Sphingomonas pokkalii sp nov, isolated from the rhizosphere of saline tolerant pokkali rice and its draft genome analysis.</title>
        <authorList>
            <person name="Menon R."/>
            <person name="Kumari S."/>
            <person name="Rameshkumar N."/>
        </authorList>
    </citation>
    <scope>NUCLEOTIDE SEQUENCE [LARGE SCALE GENOMIC DNA]</scope>
    <source>
        <strain evidence="1 2">L3B27</strain>
    </source>
</reference>
<evidence type="ECO:0000313" key="1">
    <source>
        <dbReference type="EMBL" id="PVX28994.1"/>
    </source>
</evidence>
<dbReference type="Proteomes" id="UP000245890">
    <property type="component" value="Unassembled WGS sequence"/>
</dbReference>
<dbReference type="RefSeq" id="WP_116468436.1">
    <property type="nucleotide sequence ID" value="NZ_QENQ01000001.1"/>
</dbReference>
<dbReference type="OrthoDB" id="7450850at2"/>
<keyword evidence="2" id="KW-1185">Reference proteome</keyword>
<protein>
    <submittedName>
        <fullName evidence="1">DUF3168 domain-containing protein</fullName>
    </submittedName>
</protein>
<sequence>MNPHETLASAVRVALAAHAPIAGAVNGVFDANPGRATRPYLLVDDPVLTDWSTKDQPGREGRLSVLVRDSGEARQRVRALAGEVEAVLAALPSAIGDGWRIVSLVLQRSRMVAEGENRVTAVIDVRVRMLREG</sequence>
<organism evidence="1 2">
    <name type="scientific">Sphingomonas pokkalii</name>
    <dbReference type="NCBI Taxonomy" id="2175090"/>
    <lineage>
        <taxon>Bacteria</taxon>
        <taxon>Pseudomonadati</taxon>
        <taxon>Pseudomonadota</taxon>
        <taxon>Alphaproteobacteria</taxon>
        <taxon>Sphingomonadales</taxon>
        <taxon>Sphingomonadaceae</taxon>
        <taxon>Sphingomonas</taxon>
    </lineage>
</organism>
<evidence type="ECO:0000313" key="2">
    <source>
        <dbReference type="Proteomes" id="UP000245890"/>
    </source>
</evidence>
<dbReference type="InterPro" id="IPR021508">
    <property type="entry name" value="Gp17-like"/>
</dbReference>
<name>A0A2U0SCG1_9SPHN</name>
<dbReference type="Gene3D" id="3.30.2000.30">
    <property type="match status" value="1"/>
</dbReference>
<dbReference type="AlphaFoldDB" id="A0A2U0SCG1"/>
<comment type="caution">
    <text evidence="1">The sequence shown here is derived from an EMBL/GenBank/DDBJ whole genome shotgun (WGS) entry which is preliminary data.</text>
</comment>
<dbReference type="EMBL" id="QENQ01000001">
    <property type="protein sequence ID" value="PVX28994.1"/>
    <property type="molecule type" value="Genomic_DNA"/>
</dbReference>
<dbReference type="Pfam" id="PF11367">
    <property type="entry name" value="Tail_completion_gp17"/>
    <property type="match status" value="1"/>
</dbReference>
<proteinExistence type="predicted"/>